<dbReference type="AlphaFoldDB" id="A0A2P1PVR8"/>
<protein>
    <recommendedName>
        <fullName evidence="3">Polyhydroxybutyrate depolymerase</fullName>
    </recommendedName>
</protein>
<name>A0A2P1PVR8_9GAMM</name>
<evidence type="ECO:0008006" key="3">
    <source>
        <dbReference type="Google" id="ProtNLM"/>
    </source>
</evidence>
<dbReference type="PANTHER" id="PTHR42972">
    <property type="entry name" value="TOL-PAL SYSTEM PROTEIN TOLB"/>
    <property type="match status" value="1"/>
</dbReference>
<dbReference type="PANTHER" id="PTHR42972:SF8">
    <property type="entry name" value="POLYHYDROXYBUTYRATE DEPOLYMERASE"/>
    <property type="match status" value="1"/>
</dbReference>
<sequence>MWQSGSQGFLWMALIGLGCLTGCSRSDPAPALPVLKIDPARVSVSGVSSGAYMAAQAHVAFSTRIHAAAMLAGGPYGCAQGSLDRALADCMKGTPAPDVAALIARATTFADAGQIDPIAGLADDPVFIAHGSSDPIVNNIVSQAAIAFQQGIAPTAPLQVSLDQAYGHLWPRSQAGNCQPDAGYMADCGFDMAAAMATALEPATASPASAPPSAPGKLLVFDQNLKPELASNAKLDDAGFLYVPAACEQEACGLHVIFHGCEMNREKIGDAFAADPDWHRQADARHLVLLYPQTVSSLMPLNPKGCWDWWGYTGEAYDQKHGAQLQWLDAVFLHFGLTEPN</sequence>
<dbReference type="KEGG" id="xba:C7S18_17930"/>
<accession>A0A2P1PVR8</accession>
<reference evidence="1 2" key="2">
    <citation type="submission" date="2018-03" db="EMBL/GenBank/DDBJ databases">
        <authorList>
            <person name="Keele B.F."/>
        </authorList>
    </citation>
    <scope>NUCLEOTIDE SEQUENCE [LARGE SCALE GENOMIC DNA]</scope>
    <source>
        <strain evidence="1 2">D13</strain>
    </source>
</reference>
<keyword evidence="2" id="KW-1185">Reference proteome</keyword>
<dbReference type="InterPro" id="IPR029058">
    <property type="entry name" value="AB_hydrolase_fold"/>
</dbReference>
<reference evidence="1 2" key="1">
    <citation type="submission" date="2018-03" db="EMBL/GenBank/DDBJ databases">
        <title>Ahniella affigens gen. nov., sp. nov., a gammaproteobacterium isolated from sandy soil near a stream.</title>
        <authorList>
            <person name="Ko Y."/>
            <person name="Kim J.-H."/>
        </authorList>
    </citation>
    <scope>NUCLEOTIDE SEQUENCE [LARGE SCALE GENOMIC DNA]</scope>
    <source>
        <strain evidence="1 2">D13</strain>
    </source>
</reference>
<dbReference type="EMBL" id="CP027860">
    <property type="protein sequence ID" value="AVP98939.1"/>
    <property type="molecule type" value="Genomic_DNA"/>
</dbReference>
<dbReference type="Proteomes" id="UP000241074">
    <property type="component" value="Chromosome"/>
</dbReference>
<organism evidence="1 2">
    <name type="scientific">Ahniella affigens</name>
    <dbReference type="NCBI Taxonomy" id="2021234"/>
    <lineage>
        <taxon>Bacteria</taxon>
        <taxon>Pseudomonadati</taxon>
        <taxon>Pseudomonadota</taxon>
        <taxon>Gammaproteobacteria</taxon>
        <taxon>Lysobacterales</taxon>
        <taxon>Rhodanobacteraceae</taxon>
        <taxon>Ahniella</taxon>
    </lineage>
</organism>
<evidence type="ECO:0000313" key="2">
    <source>
        <dbReference type="Proteomes" id="UP000241074"/>
    </source>
</evidence>
<gene>
    <name evidence="1" type="ORF">C7S18_17930</name>
</gene>
<evidence type="ECO:0000313" key="1">
    <source>
        <dbReference type="EMBL" id="AVP98939.1"/>
    </source>
</evidence>
<dbReference type="Gene3D" id="3.40.50.1820">
    <property type="entry name" value="alpha/beta hydrolase"/>
    <property type="match status" value="2"/>
</dbReference>
<dbReference type="SUPFAM" id="SSF53474">
    <property type="entry name" value="alpha/beta-Hydrolases"/>
    <property type="match status" value="1"/>
</dbReference>
<proteinExistence type="predicted"/>